<feature type="region of interest" description="Disordered" evidence="1">
    <location>
        <begin position="400"/>
        <end position="460"/>
    </location>
</feature>
<comment type="caution">
    <text evidence="2">The sequence shown here is derived from an EMBL/GenBank/DDBJ whole genome shotgun (WGS) entry which is preliminary data.</text>
</comment>
<feature type="region of interest" description="Disordered" evidence="1">
    <location>
        <begin position="618"/>
        <end position="646"/>
    </location>
</feature>
<feature type="region of interest" description="Disordered" evidence="1">
    <location>
        <begin position="479"/>
        <end position="511"/>
    </location>
</feature>
<keyword evidence="3" id="KW-1185">Reference proteome</keyword>
<accession>A0A066WCS1</accession>
<dbReference type="EMBL" id="JMSN01000023">
    <property type="protein sequence ID" value="KDN48844.1"/>
    <property type="molecule type" value="Genomic_DNA"/>
</dbReference>
<evidence type="ECO:0000256" key="1">
    <source>
        <dbReference type="SAM" id="MobiDB-lite"/>
    </source>
</evidence>
<protein>
    <submittedName>
        <fullName evidence="2">Uncharacterized protein</fullName>
    </submittedName>
</protein>
<dbReference type="GeneID" id="25265617"/>
<dbReference type="Proteomes" id="UP000027361">
    <property type="component" value="Unassembled WGS sequence"/>
</dbReference>
<dbReference type="HOGENOM" id="CLU_424000_0_0_1"/>
<dbReference type="InParanoid" id="A0A066WCS1"/>
<name>A0A066WCS1_TILAU</name>
<gene>
    <name evidence="2" type="ORF">K437DRAFT_262138</name>
</gene>
<evidence type="ECO:0000313" key="2">
    <source>
        <dbReference type="EMBL" id="KDN48844.1"/>
    </source>
</evidence>
<proteinExistence type="predicted"/>
<dbReference type="AlphaFoldDB" id="A0A066WCS1"/>
<sequence length="646" mass="69676">MSGLKRKRDRKAPYDRQREAIVQVFGAKQCLGEADEEHESAGDTILTNGDGAHTLADISANFAAKVDKLLQVNIRRVRRRRLRSPSPVPDTRAVDEIAQSFRAHATRIALAGGRPNLTAYLGGDDSAVSDTAEDAGYPDHRVTPRKPQFGDEQATDDIWEAYLRALTSLANVFPHLSMAIPAAPGSETEKLLLEAMKDGVISFPEFLIATSGPRLGEGVAGGSNNMRLRAFPSLPSWAHPVGAGMVFPGGFLPSSRVYLSNVAKRAAESLRQHQSANAHPAHLEAPMRREVLPGRIRRLPVTSVSLESIMKGHDNSIYAHRPVPFAPMFVGGAWTLFSTVEDQLAFLQDKPELFELMDSIDWESEDECEAGNAARGLPPFIPRNEEELYSWVQLQRKSNEAIDGSTRSSGKGDYNGTGNTDDGSKGECTPVSNICPVGTTFQPMGSAVEEKDSPLKSEGSLCGLPQIEDDLPLHIEFNAATDDASIEPVREDSKDGEDEATQESEGFSPASIIITSLKADKPKHEEAMPVLSGSPSQQQPIMDRVWRGQTARFAFSTGEGMDINLPNDGDGDVDARAKSACDGAGLKGIPAVLKQGNENDVEDTSAIGMAEQFLALEPDSSRSKAGSVALEERRTRAHGSSASIVI</sequence>
<reference evidence="2 3" key="1">
    <citation type="submission" date="2014-05" db="EMBL/GenBank/DDBJ databases">
        <title>Draft genome sequence of a rare smut relative, Tilletiaria anomala UBC 951.</title>
        <authorList>
            <consortium name="DOE Joint Genome Institute"/>
            <person name="Toome M."/>
            <person name="Kuo A."/>
            <person name="Henrissat B."/>
            <person name="Lipzen A."/>
            <person name="Tritt A."/>
            <person name="Yoshinaga Y."/>
            <person name="Zane M."/>
            <person name="Barry K."/>
            <person name="Grigoriev I.V."/>
            <person name="Spatafora J.W."/>
            <person name="Aimea M.C."/>
        </authorList>
    </citation>
    <scope>NUCLEOTIDE SEQUENCE [LARGE SCALE GENOMIC DNA]</scope>
    <source>
        <strain evidence="2 3">UBC 951</strain>
    </source>
</reference>
<feature type="compositionally biased region" description="Low complexity" evidence="1">
    <location>
        <begin position="411"/>
        <end position="421"/>
    </location>
</feature>
<evidence type="ECO:0000313" key="3">
    <source>
        <dbReference type="Proteomes" id="UP000027361"/>
    </source>
</evidence>
<organism evidence="2 3">
    <name type="scientific">Tilletiaria anomala (strain ATCC 24038 / CBS 436.72 / UBC 951)</name>
    <dbReference type="NCBI Taxonomy" id="1037660"/>
    <lineage>
        <taxon>Eukaryota</taxon>
        <taxon>Fungi</taxon>
        <taxon>Dikarya</taxon>
        <taxon>Basidiomycota</taxon>
        <taxon>Ustilaginomycotina</taxon>
        <taxon>Exobasidiomycetes</taxon>
        <taxon>Georgefischeriales</taxon>
        <taxon>Tilletiariaceae</taxon>
        <taxon>Tilletiaria</taxon>
    </lineage>
</organism>
<dbReference type="RefSeq" id="XP_013244210.1">
    <property type="nucleotide sequence ID" value="XM_013388756.1"/>
</dbReference>